<gene>
    <name evidence="2" type="ORF">AB2Z07_10225</name>
    <name evidence="3" type="ORF">SAMN05660830_02578</name>
</gene>
<dbReference type="EMBL" id="JBFSOO010000007">
    <property type="protein sequence ID" value="MEZ6853900.1"/>
    <property type="molecule type" value="Genomic_DNA"/>
</dbReference>
<accession>A0A8G2CB77</accession>
<comment type="caution">
    <text evidence="3">The sequence shown here is derived from an EMBL/GenBank/DDBJ whole genome shotgun (WGS) entry which is preliminary data.</text>
</comment>
<feature type="transmembrane region" description="Helical" evidence="1">
    <location>
        <begin position="32"/>
        <end position="54"/>
    </location>
</feature>
<dbReference type="EMBL" id="FQZR01000006">
    <property type="protein sequence ID" value="SHJ49233.1"/>
    <property type="molecule type" value="Genomic_DNA"/>
</dbReference>
<dbReference type="RefSeq" id="WP_019999813.1">
    <property type="nucleotide sequence ID" value="NZ_CP192219.1"/>
</dbReference>
<evidence type="ECO:0000313" key="2">
    <source>
        <dbReference type="EMBL" id="MEZ6853900.1"/>
    </source>
</evidence>
<dbReference type="AlphaFoldDB" id="A0A8G2CB77"/>
<organism evidence="3 4">
    <name type="scientific">Halodesulfovibrio aestuarii</name>
    <dbReference type="NCBI Taxonomy" id="126333"/>
    <lineage>
        <taxon>Bacteria</taxon>
        <taxon>Pseudomonadati</taxon>
        <taxon>Thermodesulfobacteriota</taxon>
        <taxon>Desulfovibrionia</taxon>
        <taxon>Desulfovibrionales</taxon>
        <taxon>Desulfovibrionaceae</taxon>
        <taxon>Halodesulfovibrio</taxon>
    </lineage>
</organism>
<dbReference type="Proteomes" id="UP000184001">
    <property type="component" value="Unassembled WGS sequence"/>
</dbReference>
<reference evidence="2 5" key="2">
    <citation type="submission" date="2024-07" db="EMBL/GenBank/DDBJ databases">
        <title>Active virus-host system and metabolic interactions in a Lokiarchaeon culture.</title>
        <authorList>
            <person name="Ponce Toledo R.I."/>
            <person name="Rodrigues Oliveira T."/>
            <person name="Schleper C."/>
        </authorList>
    </citation>
    <scope>NUCLEOTIDE SEQUENCE [LARGE SCALE GENOMIC DNA]</scope>
    <source>
        <strain evidence="2 5">B35</strain>
    </source>
</reference>
<feature type="transmembrane region" description="Helical" evidence="1">
    <location>
        <begin position="110"/>
        <end position="131"/>
    </location>
</feature>
<keyword evidence="1" id="KW-0472">Membrane</keyword>
<proteinExistence type="predicted"/>
<keyword evidence="1" id="KW-0812">Transmembrane</keyword>
<evidence type="ECO:0000313" key="4">
    <source>
        <dbReference type="Proteomes" id="UP000184001"/>
    </source>
</evidence>
<keyword evidence="5" id="KW-1185">Reference proteome</keyword>
<dbReference type="Proteomes" id="UP001568358">
    <property type="component" value="Unassembled WGS sequence"/>
</dbReference>
<keyword evidence="1" id="KW-1133">Transmembrane helix</keyword>
<sequence>MPPSDPSLPNPLNKKQQKQERLKAQAIASGDWYIWIHIFAPIFITAISFCTSALDNIPDSVFSGAGISLLLIDRRMLKLRGITPPHWGWTLLSLPYILIRCNILKKSKKAFWIAVTIIGISIALSVFTLTMQNQLYNDFKKNAPASITQMLHAPSTPQPYRDATCVTLSGLKDFIENRITCTLDNGEKISVSFLEIDDENTYLTWEPYNKTTPGEVNGNAPTSVLQLK</sequence>
<evidence type="ECO:0000256" key="1">
    <source>
        <dbReference type="SAM" id="Phobius"/>
    </source>
</evidence>
<evidence type="ECO:0000313" key="3">
    <source>
        <dbReference type="EMBL" id="SHJ49233.1"/>
    </source>
</evidence>
<reference evidence="3 4" key="1">
    <citation type="submission" date="2016-11" db="EMBL/GenBank/DDBJ databases">
        <authorList>
            <person name="Varghese N."/>
            <person name="Submissions S."/>
        </authorList>
    </citation>
    <scope>NUCLEOTIDE SEQUENCE [LARGE SCALE GENOMIC DNA]</scope>
    <source>
        <strain evidence="3 4">DSM 17919</strain>
    </source>
</reference>
<evidence type="ECO:0000313" key="5">
    <source>
        <dbReference type="Proteomes" id="UP001568358"/>
    </source>
</evidence>
<protein>
    <submittedName>
        <fullName evidence="3">Uncharacterized protein</fullName>
    </submittedName>
</protein>
<name>A0A8G2CB77_9BACT</name>